<feature type="compositionally biased region" description="Basic and acidic residues" evidence="1">
    <location>
        <begin position="390"/>
        <end position="402"/>
    </location>
</feature>
<name>A0A6P5A5T6_BRABE</name>
<reference evidence="3" key="1">
    <citation type="submission" date="2025-08" db="UniProtKB">
        <authorList>
            <consortium name="RefSeq"/>
        </authorList>
    </citation>
    <scope>IDENTIFICATION</scope>
    <source>
        <tissue evidence="3">Gonad</tissue>
    </source>
</reference>
<evidence type="ECO:0000313" key="2">
    <source>
        <dbReference type="Proteomes" id="UP000515135"/>
    </source>
</evidence>
<evidence type="ECO:0000256" key="1">
    <source>
        <dbReference type="SAM" id="MobiDB-lite"/>
    </source>
</evidence>
<sequence>MRSRVILISHSEYRRCRRLCWRLALRTLLQGPYYLPTIMDWWFRKNTCIKVLVSKDLKNSKHKKTVLDSVGKKLGIDHEEGGEYKEDDMTFIEYTFNDNKTNRGLIVILSRAERAKSHEYLDKHIDHIRKVIGFENAIAVFAPDENEVLDFGGAMCWVSSTKMGSFLFDLLPVKKEDRQQDSKGGGKETMEKWPLLDNCNVKVYLTGLNETTLREVKKELSTFVAGRCLHQIHVSKRSETDEKLSVLDDNSVVICCVHDRGRIIIISDTEPDEAGDIVKKAEEACGKQRVMVLLCGHNDLSDENQSLYDKNKFNDNFLKNQPHLEKKVKKCNFLSMNWTLSRYQKDHVSKWIQEVKSTPSPEEGENEWPGETAMATDGGMMEQVPAKTTSSKDEGEYIVDNKDMMQF</sequence>
<evidence type="ECO:0000313" key="3">
    <source>
        <dbReference type="RefSeq" id="XP_019637131.1"/>
    </source>
</evidence>
<feature type="region of interest" description="Disordered" evidence="1">
    <location>
        <begin position="375"/>
        <end position="402"/>
    </location>
</feature>
<organism evidence="2 3">
    <name type="scientific">Branchiostoma belcheri</name>
    <name type="common">Amphioxus</name>
    <dbReference type="NCBI Taxonomy" id="7741"/>
    <lineage>
        <taxon>Eukaryota</taxon>
        <taxon>Metazoa</taxon>
        <taxon>Chordata</taxon>
        <taxon>Cephalochordata</taxon>
        <taxon>Leptocardii</taxon>
        <taxon>Amphioxiformes</taxon>
        <taxon>Branchiostomatidae</taxon>
        <taxon>Branchiostoma</taxon>
    </lineage>
</organism>
<keyword evidence="2" id="KW-1185">Reference proteome</keyword>
<dbReference type="KEGG" id="bbel:109479585"/>
<dbReference type="GeneID" id="109479585"/>
<protein>
    <submittedName>
        <fullName evidence="3">Uncharacterized protein LOC109479585 isoform X1</fullName>
    </submittedName>
</protein>
<dbReference type="OrthoDB" id="10388070at2759"/>
<dbReference type="AlphaFoldDB" id="A0A6P5A5T6"/>
<accession>A0A6P5A5T6</accession>
<dbReference type="RefSeq" id="XP_019637131.1">
    <property type="nucleotide sequence ID" value="XM_019781572.1"/>
</dbReference>
<gene>
    <name evidence="3" type="primary">LOC109479585</name>
</gene>
<proteinExistence type="predicted"/>
<dbReference type="Proteomes" id="UP000515135">
    <property type="component" value="Unplaced"/>
</dbReference>